<evidence type="ECO:0000313" key="2">
    <source>
        <dbReference type="EMBL" id="KAA8529766.1"/>
    </source>
</evidence>
<keyword evidence="3" id="KW-1185">Reference proteome</keyword>
<dbReference type="EMBL" id="CM018044">
    <property type="protein sequence ID" value="KAA8529766.1"/>
    <property type="molecule type" value="Genomic_DNA"/>
</dbReference>
<proteinExistence type="predicted"/>
<accession>A0A5J5AJ88</accession>
<name>A0A5J5AJ88_9ASTE</name>
<evidence type="ECO:0000256" key="1">
    <source>
        <dbReference type="SAM" id="SignalP"/>
    </source>
</evidence>
<reference evidence="2 3" key="1">
    <citation type="submission" date="2019-09" db="EMBL/GenBank/DDBJ databases">
        <title>A chromosome-level genome assembly of the Chinese tupelo Nyssa sinensis.</title>
        <authorList>
            <person name="Yang X."/>
            <person name="Kang M."/>
            <person name="Yang Y."/>
            <person name="Xiong H."/>
            <person name="Wang M."/>
            <person name="Zhang Z."/>
            <person name="Wang Z."/>
            <person name="Wu H."/>
            <person name="Ma T."/>
            <person name="Liu J."/>
            <person name="Xi Z."/>
        </authorList>
    </citation>
    <scope>NUCLEOTIDE SEQUENCE [LARGE SCALE GENOMIC DNA]</scope>
    <source>
        <strain evidence="2">J267</strain>
        <tissue evidence="2">Leaf</tissue>
    </source>
</reference>
<keyword evidence="1" id="KW-0732">Signal</keyword>
<feature type="chain" id="PRO_5023889067" evidence="1">
    <location>
        <begin position="23"/>
        <end position="142"/>
    </location>
</feature>
<organism evidence="2 3">
    <name type="scientific">Nyssa sinensis</name>
    <dbReference type="NCBI Taxonomy" id="561372"/>
    <lineage>
        <taxon>Eukaryota</taxon>
        <taxon>Viridiplantae</taxon>
        <taxon>Streptophyta</taxon>
        <taxon>Embryophyta</taxon>
        <taxon>Tracheophyta</taxon>
        <taxon>Spermatophyta</taxon>
        <taxon>Magnoliopsida</taxon>
        <taxon>eudicotyledons</taxon>
        <taxon>Gunneridae</taxon>
        <taxon>Pentapetalae</taxon>
        <taxon>asterids</taxon>
        <taxon>Cornales</taxon>
        <taxon>Nyssaceae</taxon>
        <taxon>Nyssa</taxon>
    </lineage>
</organism>
<gene>
    <name evidence="2" type="ORF">F0562_034134</name>
</gene>
<feature type="signal peptide" evidence="1">
    <location>
        <begin position="1"/>
        <end position="22"/>
    </location>
</feature>
<dbReference type="AlphaFoldDB" id="A0A5J5AJ88"/>
<sequence>MRLKIVCVNVVFVAQNLRVATTEVVMGGGDNVTAVAVQKWETSQQGEIHGEECMYEELCKYKWIAVQVEDELWGDLMQLLRTLRVDCPVLMDSVGGSIAGTVNNWKMEPNEMNVNFVRNSMDVAVTLEEEIEDDDVVELKYV</sequence>
<dbReference type="Proteomes" id="UP000325577">
    <property type="component" value="Linkage Group LG20"/>
</dbReference>
<evidence type="ECO:0000313" key="3">
    <source>
        <dbReference type="Proteomes" id="UP000325577"/>
    </source>
</evidence>
<protein>
    <submittedName>
        <fullName evidence="2">Uncharacterized protein</fullName>
    </submittedName>
</protein>